<evidence type="ECO:0000313" key="10">
    <source>
        <dbReference type="Proteomes" id="UP000016986"/>
    </source>
</evidence>
<keyword evidence="5 7" id="KW-1133">Transmembrane helix</keyword>
<dbReference type="Pfam" id="PF00528">
    <property type="entry name" value="BPD_transp_1"/>
    <property type="match status" value="1"/>
</dbReference>
<comment type="caution">
    <text evidence="9">The sequence shown here is derived from an EMBL/GenBank/DDBJ whole genome shotgun (WGS) entry which is preliminary data.</text>
</comment>
<evidence type="ECO:0000256" key="7">
    <source>
        <dbReference type="RuleBase" id="RU363032"/>
    </source>
</evidence>
<feature type="transmembrane region" description="Helical" evidence="7">
    <location>
        <begin position="106"/>
        <end position="130"/>
    </location>
</feature>
<reference evidence="9 10" key="1">
    <citation type="submission" date="2013-09" db="EMBL/GenBank/DDBJ databases">
        <title>Whole genome sequencing of Halarchaeum acidiphilum strain MH1-52-1.</title>
        <authorList>
            <person name="Shimane Y."/>
            <person name="Minegishi H."/>
            <person name="Nishi S."/>
            <person name="Echigo A."/>
            <person name="Shuto A."/>
            <person name="Konishi M."/>
            <person name="Ito T."/>
            <person name="Ohkuma M."/>
            <person name="Ohta Y."/>
            <person name="Nagano Y."/>
            <person name="Tsubouchi T."/>
            <person name="Mori K."/>
            <person name="Usui K."/>
            <person name="Kamekura M."/>
            <person name="Usami R."/>
            <person name="Takaki Y."/>
            <person name="Hatada Y."/>
        </authorList>
    </citation>
    <scope>NUCLEOTIDE SEQUENCE [LARGE SCALE GENOMIC DNA]</scope>
    <source>
        <strain evidence="9 10">JCM 16109</strain>
    </source>
</reference>
<evidence type="ECO:0000256" key="2">
    <source>
        <dbReference type="ARBA" id="ARBA00022448"/>
    </source>
</evidence>
<dbReference type="GO" id="GO:0005886">
    <property type="term" value="C:plasma membrane"/>
    <property type="evidence" value="ECO:0007669"/>
    <property type="project" value="UniProtKB-SubCell"/>
</dbReference>
<proteinExistence type="inferred from homology"/>
<dbReference type="InterPro" id="IPR000515">
    <property type="entry name" value="MetI-like"/>
</dbReference>
<comment type="similarity">
    <text evidence="7">Belongs to the binding-protein-dependent transport system permease family.</text>
</comment>
<keyword evidence="4 7" id="KW-0812">Transmembrane</keyword>
<sequence>MACVTRFSAAYLARRLAVAYATLLAVMTVLFALLRAMPGSFVSAMTTPGMTAAQVARVRAAWGVDDPLWMRYLRFLYNYQTGHFGWSPTMHAPVAAVLARRLPRTLVLFGAAFLCCYAVGPLAGMLLGWYRDARPTPLALAVSLLVYATPVFWVAWLLVWLFDDALEWLPGRHMVTQFPSFAATPLAVAADFLRHLALPLLSVVLVGWVGAMLLVRPAMRDAARADYVHLARAKGLPERTVLFKHAGRNALVPVTASAAIALAFLVDGAVVTETVFSWPGMGRLIVTAVLNRDYPLAQAAFFLIAVLVVASRLCLDVAYTYLDPRIDFGGGER</sequence>
<dbReference type="PROSITE" id="PS50928">
    <property type="entry name" value="ABC_TM1"/>
    <property type="match status" value="1"/>
</dbReference>
<evidence type="ECO:0000259" key="8">
    <source>
        <dbReference type="PROSITE" id="PS50928"/>
    </source>
</evidence>
<protein>
    <submittedName>
        <fullName evidence="9">Oligopeptide transport system permease protein OppB</fullName>
    </submittedName>
</protein>
<feature type="transmembrane region" description="Helical" evidence="7">
    <location>
        <begin position="12"/>
        <end position="34"/>
    </location>
</feature>
<dbReference type="InterPro" id="IPR045621">
    <property type="entry name" value="BPD_transp_1_N"/>
</dbReference>
<evidence type="ECO:0000256" key="1">
    <source>
        <dbReference type="ARBA" id="ARBA00004651"/>
    </source>
</evidence>
<name>U2YFM5_9EURY</name>
<dbReference type="InterPro" id="IPR035906">
    <property type="entry name" value="MetI-like_sf"/>
</dbReference>
<feature type="transmembrane region" description="Helical" evidence="7">
    <location>
        <begin position="137"/>
        <end position="162"/>
    </location>
</feature>
<organism evidence="9 10">
    <name type="scientific">Halarchaeum acidiphilum MH1-52-1</name>
    <dbReference type="NCBI Taxonomy" id="1261545"/>
    <lineage>
        <taxon>Archaea</taxon>
        <taxon>Methanobacteriati</taxon>
        <taxon>Methanobacteriota</taxon>
        <taxon>Stenosarchaea group</taxon>
        <taxon>Halobacteria</taxon>
        <taxon>Halobacteriales</taxon>
        <taxon>Halobacteriaceae</taxon>
    </lineage>
</organism>
<gene>
    <name evidence="9" type="ORF">MBEHAL_1621</name>
</gene>
<feature type="transmembrane region" description="Helical" evidence="7">
    <location>
        <begin position="296"/>
        <end position="315"/>
    </location>
</feature>
<keyword evidence="3" id="KW-1003">Cell membrane</keyword>
<dbReference type="Pfam" id="PF19300">
    <property type="entry name" value="BPD_transp_1_N"/>
    <property type="match status" value="1"/>
</dbReference>
<keyword evidence="6 7" id="KW-0472">Membrane</keyword>
<dbReference type="PANTHER" id="PTHR43163">
    <property type="entry name" value="DIPEPTIDE TRANSPORT SYSTEM PERMEASE PROTEIN DPPB-RELATED"/>
    <property type="match status" value="1"/>
</dbReference>
<dbReference type="GO" id="GO:0055085">
    <property type="term" value="P:transmembrane transport"/>
    <property type="evidence" value="ECO:0007669"/>
    <property type="project" value="InterPro"/>
</dbReference>
<evidence type="ECO:0000256" key="4">
    <source>
        <dbReference type="ARBA" id="ARBA00022692"/>
    </source>
</evidence>
<dbReference type="PANTHER" id="PTHR43163:SF6">
    <property type="entry name" value="DIPEPTIDE TRANSPORT SYSTEM PERMEASE PROTEIN DPPB-RELATED"/>
    <property type="match status" value="1"/>
</dbReference>
<keyword evidence="10" id="KW-1185">Reference proteome</keyword>
<dbReference type="Proteomes" id="UP000016986">
    <property type="component" value="Unassembled WGS sequence"/>
</dbReference>
<comment type="subcellular location">
    <subcellularLocation>
        <location evidence="1 7">Cell membrane</location>
        <topology evidence="1 7">Multi-pass membrane protein</topology>
    </subcellularLocation>
</comment>
<evidence type="ECO:0000256" key="5">
    <source>
        <dbReference type="ARBA" id="ARBA00022989"/>
    </source>
</evidence>
<accession>U2YFM5</accession>
<evidence type="ECO:0000256" key="3">
    <source>
        <dbReference type="ARBA" id="ARBA00022475"/>
    </source>
</evidence>
<keyword evidence="2 7" id="KW-0813">Transport</keyword>
<dbReference type="eggNOG" id="arCOG00751">
    <property type="taxonomic scope" value="Archaea"/>
</dbReference>
<dbReference type="CDD" id="cd06261">
    <property type="entry name" value="TM_PBP2"/>
    <property type="match status" value="1"/>
</dbReference>
<feature type="transmembrane region" description="Helical" evidence="7">
    <location>
        <begin position="250"/>
        <end position="276"/>
    </location>
</feature>
<evidence type="ECO:0000313" key="9">
    <source>
        <dbReference type="EMBL" id="GAD52861.1"/>
    </source>
</evidence>
<dbReference type="SUPFAM" id="SSF161098">
    <property type="entry name" value="MetI-like"/>
    <property type="match status" value="1"/>
</dbReference>
<feature type="transmembrane region" description="Helical" evidence="7">
    <location>
        <begin position="196"/>
        <end position="215"/>
    </location>
</feature>
<dbReference type="EMBL" id="BATA01000038">
    <property type="protein sequence ID" value="GAD52861.1"/>
    <property type="molecule type" value="Genomic_DNA"/>
</dbReference>
<feature type="domain" description="ABC transmembrane type-1" evidence="8">
    <location>
        <begin position="102"/>
        <end position="315"/>
    </location>
</feature>
<evidence type="ECO:0000256" key="6">
    <source>
        <dbReference type="ARBA" id="ARBA00023136"/>
    </source>
</evidence>
<dbReference type="AlphaFoldDB" id="U2YFM5"/>
<dbReference type="Gene3D" id="1.10.3720.10">
    <property type="entry name" value="MetI-like"/>
    <property type="match status" value="1"/>
</dbReference>